<comment type="catalytic activity">
    <reaction evidence="11">
        <text>S-methyl-5'-thioadenosine + phosphate = 5-(methylsulfanyl)-alpha-D-ribose 1-phosphate + adenine</text>
        <dbReference type="Rhea" id="RHEA:11852"/>
        <dbReference type="ChEBI" id="CHEBI:16708"/>
        <dbReference type="ChEBI" id="CHEBI:17509"/>
        <dbReference type="ChEBI" id="CHEBI:43474"/>
        <dbReference type="ChEBI" id="CHEBI:58533"/>
        <dbReference type="EC" id="2.4.2.28"/>
    </reaction>
    <physiologicalReaction direction="left-to-right" evidence="11">
        <dbReference type="Rhea" id="RHEA:11853"/>
    </physiologicalReaction>
</comment>
<dbReference type="NCBIfam" id="TIGR00726">
    <property type="entry name" value="peptidoglycan editing factor PgeF"/>
    <property type="match status" value="1"/>
</dbReference>
<dbReference type="SUPFAM" id="SSF64438">
    <property type="entry name" value="CNF1/YfiH-like putative cysteine hydrolases"/>
    <property type="match status" value="1"/>
</dbReference>
<evidence type="ECO:0000256" key="4">
    <source>
        <dbReference type="ARBA" id="ARBA00007353"/>
    </source>
</evidence>
<evidence type="ECO:0000256" key="6">
    <source>
        <dbReference type="ARBA" id="ARBA00022723"/>
    </source>
</evidence>
<comment type="function">
    <text evidence="3">Purine nucleoside enzyme that catalyzes the phosphorolysis of adenosine and inosine nucleosides, yielding D-ribose 1-phosphate and the respective free bases, adenine and hypoxanthine. Also catalyzes the phosphorolysis of S-methyl-5'-thioadenosine into adenine and S-methyl-5-thio-alpha-D-ribose 1-phosphate. Also has adenosine deaminase activity.</text>
</comment>
<evidence type="ECO:0000256" key="9">
    <source>
        <dbReference type="ARBA" id="ARBA00047989"/>
    </source>
</evidence>
<comment type="similarity">
    <text evidence="4 12">Belongs to the purine nucleoside phosphorylase YfiH/LACC1 family.</text>
</comment>
<evidence type="ECO:0000313" key="14">
    <source>
        <dbReference type="Proteomes" id="UP000027822"/>
    </source>
</evidence>
<sequence length="272" mass="30601">MREPFRYKNGILHLQAWEELGAIIAGFTTKKGGVSRDSFQGMNLGLHVNDDVQHVHENRRILSQTLQIPLENWICSEQVHDKYVAKVSKQEKGKGVFSYKDGIPNTDGIYTGEQDVLLTSCYADCVPLYFYAPSYGMVGLAHAGWKGTVLGIANEMIEKWNHEGIPIEDIRVAIGPSIGSCCYVVDDRVLEAAKKVITESVPYETISDGQYAIDLKEINRLLCRQTGIKEENLIVSSLCTSCEEQLFFSHRRDRGTTGRMLSFIGFKEEEKK</sequence>
<keyword evidence="6" id="KW-0479">Metal-binding</keyword>
<proteinExistence type="inferred from homology"/>
<dbReference type="Proteomes" id="UP000027822">
    <property type="component" value="Unassembled WGS sequence"/>
</dbReference>
<evidence type="ECO:0000256" key="7">
    <source>
        <dbReference type="ARBA" id="ARBA00022801"/>
    </source>
</evidence>
<dbReference type="CDD" id="cd16833">
    <property type="entry name" value="YfiH"/>
    <property type="match status" value="1"/>
</dbReference>
<dbReference type="PANTHER" id="PTHR30616">
    <property type="entry name" value="UNCHARACTERIZED PROTEIN YFIH"/>
    <property type="match status" value="1"/>
</dbReference>
<comment type="catalytic activity">
    <reaction evidence="10">
        <text>adenosine + phosphate = alpha-D-ribose 1-phosphate + adenine</text>
        <dbReference type="Rhea" id="RHEA:27642"/>
        <dbReference type="ChEBI" id="CHEBI:16335"/>
        <dbReference type="ChEBI" id="CHEBI:16708"/>
        <dbReference type="ChEBI" id="CHEBI:43474"/>
        <dbReference type="ChEBI" id="CHEBI:57720"/>
        <dbReference type="EC" id="2.4.2.1"/>
    </reaction>
    <physiologicalReaction direction="left-to-right" evidence="10">
        <dbReference type="Rhea" id="RHEA:27643"/>
    </physiologicalReaction>
</comment>
<keyword evidence="14" id="KW-1185">Reference proteome</keyword>
<evidence type="ECO:0000256" key="11">
    <source>
        <dbReference type="ARBA" id="ARBA00049893"/>
    </source>
</evidence>
<accession>A0A073K2X8</accession>
<dbReference type="RefSeq" id="WP_034635778.1">
    <property type="nucleotide sequence ID" value="NZ_CBCSJC010000001.1"/>
</dbReference>
<comment type="cofactor">
    <cofactor evidence="2">
        <name>Zn(2+)</name>
        <dbReference type="ChEBI" id="CHEBI:29105"/>
    </cofactor>
</comment>
<dbReference type="AlphaFoldDB" id="A0A073K2X8"/>
<dbReference type="EMBL" id="JOTN01000002">
    <property type="protein sequence ID" value="KEK20896.1"/>
    <property type="molecule type" value="Genomic_DNA"/>
</dbReference>
<dbReference type="GO" id="GO:0016787">
    <property type="term" value="F:hydrolase activity"/>
    <property type="evidence" value="ECO:0007669"/>
    <property type="project" value="UniProtKB-KW"/>
</dbReference>
<evidence type="ECO:0000256" key="8">
    <source>
        <dbReference type="ARBA" id="ARBA00022833"/>
    </source>
</evidence>
<gene>
    <name evidence="13" type="ORF">BAMA_08870</name>
</gene>
<dbReference type="Pfam" id="PF02578">
    <property type="entry name" value="Cu-oxidase_4"/>
    <property type="match status" value="1"/>
</dbReference>
<keyword evidence="7" id="KW-0378">Hydrolase</keyword>
<reference evidence="13 14" key="1">
    <citation type="submission" date="2014-06" db="EMBL/GenBank/DDBJ databases">
        <title>Draft genome sequence of Bacillus manliponensis JCM 15802 (MCCC 1A00708).</title>
        <authorList>
            <person name="Lai Q."/>
            <person name="Liu Y."/>
            <person name="Shao Z."/>
        </authorList>
    </citation>
    <scope>NUCLEOTIDE SEQUENCE [LARGE SCALE GENOMIC DNA]</scope>
    <source>
        <strain evidence="13 14">JCM 15802</strain>
    </source>
</reference>
<evidence type="ECO:0000256" key="1">
    <source>
        <dbReference type="ARBA" id="ARBA00000553"/>
    </source>
</evidence>
<comment type="catalytic activity">
    <reaction evidence="9">
        <text>adenosine + H2O + H(+) = inosine + NH4(+)</text>
        <dbReference type="Rhea" id="RHEA:24408"/>
        <dbReference type="ChEBI" id="CHEBI:15377"/>
        <dbReference type="ChEBI" id="CHEBI:15378"/>
        <dbReference type="ChEBI" id="CHEBI:16335"/>
        <dbReference type="ChEBI" id="CHEBI:17596"/>
        <dbReference type="ChEBI" id="CHEBI:28938"/>
        <dbReference type="EC" id="3.5.4.4"/>
    </reaction>
    <physiologicalReaction direction="left-to-right" evidence="9">
        <dbReference type="Rhea" id="RHEA:24409"/>
    </physiologicalReaction>
</comment>
<dbReference type="STRING" id="574376.BAMA_08870"/>
<organism evidence="13 14">
    <name type="scientific">Bacillus manliponensis</name>
    <dbReference type="NCBI Taxonomy" id="574376"/>
    <lineage>
        <taxon>Bacteria</taxon>
        <taxon>Bacillati</taxon>
        <taxon>Bacillota</taxon>
        <taxon>Bacilli</taxon>
        <taxon>Bacillales</taxon>
        <taxon>Bacillaceae</taxon>
        <taxon>Bacillus</taxon>
        <taxon>Bacillus cereus group</taxon>
    </lineage>
</organism>
<dbReference type="GO" id="GO:0017061">
    <property type="term" value="F:S-methyl-5-thioadenosine phosphorylase activity"/>
    <property type="evidence" value="ECO:0007669"/>
    <property type="project" value="UniProtKB-EC"/>
</dbReference>
<evidence type="ECO:0000313" key="13">
    <source>
        <dbReference type="EMBL" id="KEK20896.1"/>
    </source>
</evidence>
<evidence type="ECO:0000256" key="3">
    <source>
        <dbReference type="ARBA" id="ARBA00003215"/>
    </source>
</evidence>
<dbReference type="Gene3D" id="3.60.140.10">
    <property type="entry name" value="CNF1/YfiH-like putative cysteine hydrolases"/>
    <property type="match status" value="1"/>
</dbReference>
<evidence type="ECO:0000256" key="10">
    <source>
        <dbReference type="ARBA" id="ARBA00048968"/>
    </source>
</evidence>
<evidence type="ECO:0000256" key="12">
    <source>
        <dbReference type="RuleBase" id="RU361274"/>
    </source>
</evidence>
<protein>
    <recommendedName>
        <fullName evidence="12">Purine nucleoside phosphorylase</fullName>
    </recommendedName>
</protein>
<comment type="caution">
    <text evidence="13">The sequence shown here is derived from an EMBL/GenBank/DDBJ whole genome shotgun (WGS) entry which is preliminary data.</text>
</comment>
<dbReference type="InterPro" id="IPR003730">
    <property type="entry name" value="Cu_polyphenol_OxRdtase"/>
</dbReference>
<dbReference type="GO" id="GO:0005507">
    <property type="term" value="F:copper ion binding"/>
    <property type="evidence" value="ECO:0007669"/>
    <property type="project" value="TreeGrafter"/>
</dbReference>
<dbReference type="InterPro" id="IPR038371">
    <property type="entry name" value="Cu_polyphenol_OxRdtase_sf"/>
</dbReference>
<keyword evidence="5" id="KW-0808">Transferase</keyword>
<dbReference type="OrthoDB" id="4279at2"/>
<dbReference type="InterPro" id="IPR011324">
    <property type="entry name" value="Cytotoxic_necrot_fac-like_cat"/>
</dbReference>
<name>A0A073K2X8_9BACI</name>
<evidence type="ECO:0000256" key="5">
    <source>
        <dbReference type="ARBA" id="ARBA00022679"/>
    </source>
</evidence>
<dbReference type="eggNOG" id="COG1496">
    <property type="taxonomic scope" value="Bacteria"/>
</dbReference>
<comment type="catalytic activity">
    <reaction evidence="1">
        <text>inosine + phosphate = alpha-D-ribose 1-phosphate + hypoxanthine</text>
        <dbReference type="Rhea" id="RHEA:27646"/>
        <dbReference type="ChEBI" id="CHEBI:17368"/>
        <dbReference type="ChEBI" id="CHEBI:17596"/>
        <dbReference type="ChEBI" id="CHEBI:43474"/>
        <dbReference type="ChEBI" id="CHEBI:57720"/>
        <dbReference type="EC" id="2.4.2.1"/>
    </reaction>
    <physiologicalReaction direction="left-to-right" evidence="1">
        <dbReference type="Rhea" id="RHEA:27647"/>
    </physiologicalReaction>
</comment>
<dbReference type="PANTHER" id="PTHR30616:SF2">
    <property type="entry name" value="PURINE NUCLEOSIDE PHOSPHORYLASE LACC1"/>
    <property type="match status" value="1"/>
</dbReference>
<evidence type="ECO:0000256" key="2">
    <source>
        <dbReference type="ARBA" id="ARBA00001947"/>
    </source>
</evidence>
<keyword evidence="8" id="KW-0862">Zinc</keyword>